<organism evidence="2 3">
    <name type="scientific">Haemaphysalis longicornis</name>
    <name type="common">Bush tick</name>
    <dbReference type="NCBI Taxonomy" id="44386"/>
    <lineage>
        <taxon>Eukaryota</taxon>
        <taxon>Metazoa</taxon>
        <taxon>Ecdysozoa</taxon>
        <taxon>Arthropoda</taxon>
        <taxon>Chelicerata</taxon>
        <taxon>Arachnida</taxon>
        <taxon>Acari</taxon>
        <taxon>Parasitiformes</taxon>
        <taxon>Ixodida</taxon>
        <taxon>Ixodoidea</taxon>
        <taxon>Ixodidae</taxon>
        <taxon>Haemaphysalinae</taxon>
        <taxon>Haemaphysalis</taxon>
    </lineage>
</organism>
<evidence type="ECO:0000256" key="1">
    <source>
        <dbReference type="SAM" id="MobiDB-lite"/>
    </source>
</evidence>
<feature type="region of interest" description="Disordered" evidence="1">
    <location>
        <begin position="77"/>
        <end position="114"/>
    </location>
</feature>
<accession>A0A9J6FJC8</accession>
<gene>
    <name evidence="2" type="ORF">HPB48_014935</name>
</gene>
<dbReference type="Proteomes" id="UP000821853">
    <property type="component" value="Chromosome 1"/>
</dbReference>
<sequence length="114" mass="12246">MREVSGHRAQVGTVPPEHMNWTPLFRSLPLTMLSEQKYGNSTPRCSSAATSFAAGTQGTSTYTMMYQKAANEATQKAAKMRSSSHTSIQHTLAPPEPAIATRPGPATDKVPNIS</sequence>
<dbReference type="AlphaFoldDB" id="A0A9J6FJC8"/>
<evidence type="ECO:0000313" key="3">
    <source>
        <dbReference type="Proteomes" id="UP000821853"/>
    </source>
</evidence>
<feature type="compositionally biased region" description="Polar residues" evidence="1">
    <location>
        <begin position="81"/>
        <end position="90"/>
    </location>
</feature>
<keyword evidence="3" id="KW-1185">Reference proteome</keyword>
<name>A0A9J6FJC8_HAELO</name>
<dbReference type="VEuPathDB" id="VectorBase:HLOH_054708"/>
<reference evidence="2 3" key="1">
    <citation type="journal article" date="2020" name="Cell">
        <title>Large-Scale Comparative Analyses of Tick Genomes Elucidate Their Genetic Diversity and Vector Capacities.</title>
        <authorList>
            <consortium name="Tick Genome and Microbiome Consortium (TIGMIC)"/>
            <person name="Jia N."/>
            <person name="Wang J."/>
            <person name="Shi W."/>
            <person name="Du L."/>
            <person name="Sun Y."/>
            <person name="Zhan W."/>
            <person name="Jiang J.F."/>
            <person name="Wang Q."/>
            <person name="Zhang B."/>
            <person name="Ji P."/>
            <person name="Bell-Sakyi L."/>
            <person name="Cui X.M."/>
            <person name="Yuan T.T."/>
            <person name="Jiang B.G."/>
            <person name="Yang W.F."/>
            <person name="Lam T.T."/>
            <person name="Chang Q.C."/>
            <person name="Ding S.J."/>
            <person name="Wang X.J."/>
            <person name="Zhu J.G."/>
            <person name="Ruan X.D."/>
            <person name="Zhao L."/>
            <person name="Wei J.T."/>
            <person name="Ye R.Z."/>
            <person name="Que T.C."/>
            <person name="Du C.H."/>
            <person name="Zhou Y.H."/>
            <person name="Cheng J.X."/>
            <person name="Dai P.F."/>
            <person name="Guo W.B."/>
            <person name="Han X.H."/>
            <person name="Huang E.J."/>
            <person name="Li L.F."/>
            <person name="Wei W."/>
            <person name="Gao Y.C."/>
            <person name="Liu J.Z."/>
            <person name="Shao H.Z."/>
            <person name="Wang X."/>
            <person name="Wang C.C."/>
            <person name="Yang T.C."/>
            <person name="Huo Q.B."/>
            <person name="Li W."/>
            <person name="Chen H.Y."/>
            <person name="Chen S.E."/>
            <person name="Zhou L.G."/>
            <person name="Ni X.B."/>
            <person name="Tian J.H."/>
            <person name="Sheng Y."/>
            <person name="Liu T."/>
            <person name="Pan Y.S."/>
            <person name="Xia L.Y."/>
            <person name="Li J."/>
            <person name="Zhao F."/>
            <person name="Cao W.C."/>
        </authorList>
    </citation>
    <scope>NUCLEOTIDE SEQUENCE [LARGE SCALE GENOMIC DNA]</scope>
    <source>
        <strain evidence="2">HaeL-2018</strain>
    </source>
</reference>
<comment type="caution">
    <text evidence="2">The sequence shown here is derived from an EMBL/GenBank/DDBJ whole genome shotgun (WGS) entry which is preliminary data.</text>
</comment>
<dbReference type="EMBL" id="JABSTR010000001">
    <property type="protein sequence ID" value="KAH9361996.1"/>
    <property type="molecule type" value="Genomic_DNA"/>
</dbReference>
<proteinExistence type="predicted"/>
<evidence type="ECO:0000313" key="2">
    <source>
        <dbReference type="EMBL" id="KAH9361996.1"/>
    </source>
</evidence>
<feature type="region of interest" description="Disordered" evidence="1">
    <location>
        <begin position="1"/>
        <end position="21"/>
    </location>
</feature>
<protein>
    <submittedName>
        <fullName evidence="2">Uncharacterized protein</fullName>
    </submittedName>
</protein>